<dbReference type="AlphaFoldDB" id="A0A4C1XA06"/>
<name>A0A4C1XA06_EUMVA</name>
<evidence type="ECO:0000259" key="1">
    <source>
        <dbReference type="Pfam" id="PF03184"/>
    </source>
</evidence>
<evidence type="ECO:0000313" key="3">
    <source>
        <dbReference type="Proteomes" id="UP000299102"/>
    </source>
</evidence>
<sequence>MLEAACNNDMILFCLPSHATSALQPLDRAVFGAFKTFYNAEINSLVTNSGYVYYTVGHKLGSGIDKCDPDLSKKLPTITKDGRCLQNIITDWAYTCVKAISTEEQGRLFGQYIFLTLSRGKRACNYGWLPPPSDTLDLGGVTMYDRQSPEPRVFRSPAQARLRALDARPEPALHTVRPAGQTSGNRVDARISAGRRLIEFELSRNDKDK</sequence>
<proteinExistence type="predicted"/>
<dbReference type="Pfam" id="PF03184">
    <property type="entry name" value="DDE_1"/>
    <property type="match status" value="1"/>
</dbReference>
<dbReference type="GO" id="GO:0003676">
    <property type="term" value="F:nucleic acid binding"/>
    <property type="evidence" value="ECO:0007669"/>
    <property type="project" value="InterPro"/>
</dbReference>
<organism evidence="2 3">
    <name type="scientific">Eumeta variegata</name>
    <name type="common">Bagworm moth</name>
    <name type="synonym">Eumeta japonica</name>
    <dbReference type="NCBI Taxonomy" id="151549"/>
    <lineage>
        <taxon>Eukaryota</taxon>
        <taxon>Metazoa</taxon>
        <taxon>Ecdysozoa</taxon>
        <taxon>Arthropoda</taxon>
        <taxon>Hexapoda</taxon>
        <taxon>Insecta</taxon>
        <taxon>Pterygota</taxon>
        <taxon>Neoptera</taxon>
        <taxon>Endopterygota</taxon>
        <taxon>Lepidoptera</taxon>
        <taxon>Glossata</taxon>
        <taxon>Ditrysia</taxon>
        <taxon>Tineoidea</taxon>
        <taxon>Psychidae</taxon>
        <taxon>Oiketicinae</taxon>
        <taxon>Eumeta</taxon>
    </lineage>
</organism>
<dbReference type="InterPro" id="IPR004875">
    <property type="entry name" value="DDE_SF_endonuclease_dom"/>
</dbReference>
<dbReference type="OrthoDB" id="8033046at2759"/>
<protein>
    <recommendedName>
        <fullName evidence="1">DDE-1 domain-containing protein</fullName>
    </recommendedName>
</protein>
<keyword evidence="3" id="KW-1185">Reference proteome</keyword>
<comment type="caution">
    <text evidence="2">The sequence shown here is derived from an EMBL/GenBank/DDBJ whole genome shotgun (WGS) entry which is preliminary data.</text>
</comment>
<gene>
    <name evidence="2" type="ORF">EVAR_39153_1</name>
</gene>
<reference evidence="2 3" key="1">
    <citation type="journal article" date="2019" name="Commun. Biol.">
        <title>The bagworm genome reveals a unique fibroin gene that provides high tensile strength.</title>
        <authorList>
            <person name="Kono N."/>
            <person name="Nakamura H."/>
            <person name="Ohtoshi R."/>
            <person name="Tomita M."/>
            <person name="Numata K."/>
            <person name="Arakawa K."/>
        </authorList>
    </citation>
    <scope>NUCLEOTIDE SEQUENCE [LARGE SCALE GENOMIC DNA]</scope>
</reference>
<dbReference type="Proteomes" id="UP000299102">
    <property type="component" value="Unassembled WGS sequence"/>
</dbReference>
<accession>A0A4C1XA06</accession>
<feature type="domain" description="DDE-1" evidence="1">
    <location>
        <begin position="8"/>
        <end position="45"/>
    </location>
</feature>
<evidence type="ECO:0000313" key="2">
    <source>
        <dbReference type="EMBL" id="GBP59067.1"/>
    </source>
</evidence>
<dbReference type="EMBL" id="BGZK01000751">
    <property type="protein sequence ID" value="GBP59067.1"/>
    <property type="molecule type" value="Genomic_DNA"/>
</dbReference>